<reference evidence="2 3" key="1">
    <citation type="submission" date="2020-01" db="EMBL/GenBank/DDBJ databases">
        <title>Insect and environment-associated Actinomycetes.</title>
        <authorList>
            <person name="Currrie C."/>
            <person name="Chevrette M."/>
            <person name="Carlson C."/>
            <person name="Stubbendieck R."/>
            <person name="Wendt-Pienkowski E."/>
        </authorList>
    </citation>
    <scope>NUCLEOTIDE SEQUENCE [LARGE SCALE GENOMIC DNA]</scope>
    <source>
        <strain evidence="2 3">SID7754</strain>
    </source>
</reference>
<comment type="caution">
    <text evidence="2">The sequence shown here is derived from an EMBL/GenBank/DDBJ whole genome shotgun (WGS) entry which is preliminary data.</text>
</comment>
<feature type="region of interest" description="Disordered" evidence="1">
    <location>
        <begin position="111"/>
        <end position="180"/>
    </location>
</feature>
<evidence type="ECO:0000313" key="2">
    <source>
        <dbReference type="EMBL" id="NEB94965.1"/>
    </source>
</evidence>
<accession>A0A7K3QYR2</accession>
<evidence type="ECO:0000256" key="1">
    <source>
        <dbReference type="SAM" id="MobiDB-lite"/>
    </source>
</evidence>
<name>A0A7K3QYR2_9ACTN</name>
<dbReference type="InterPro" id="IPR011990">
    <property type="entry name" value="TPR-like_helical_dom_sf"/>
</dbReference>
<proteinExistence type="predicted"/>
<dbReference type="AlphaFoldDB" id="A0A7K3QYR2"/>
<protein>
    <submittedName>
        <fullName evidence="2">Tetratricopeptide repeat protein</fullName>
    </submittedName>
</protein>
<evidence type="ECO:0000313" key="3">
    <source>
        <dbReference type="Proteomes" id="UP000470520"/>
    </source>
</evidence>
<gene>
    <name evidence="2" type="ORF">G3I21_25335</name>
</gene>
<organism evidence="2 3">
    <name type="scientific">Streptomyces bauhiniae</name>
    <dbReference type="NCBI Taxonomy" id="2340725"/>
    <lineage>
        <taxon>Bacteria</taxon>
        <taxon>Bacillati</taxon>
        <taxon>Actinomycetota</taxon>
        <taxon>Actinomycetes</taxon>
        <taxon>Kitasatosporales</taxon>
        <taxon>Streptomycetaceae</taxon>
        <taxon>Streptomyces</taxon>
    </lineage>
</organism>
<dbReference type="Proteomes" id="UP000470520">
    <property type="component" value="Unassembled WGS sequence"/>
</dbReference>
<dbReference type="EMBL" id="JAAGMR010000284">
    <property type="protein sequence ID" value="NEB94965.1"/>
    <property type="molecule type" value="Genomic_DNA"/>
</dbReference>
<dbReference type="RefSeq" id="WP_164193076.1">
    <property type="nucleotide sequence ID" value="NZ_JAAGMR010000284.1"/>
</dbReference>
<feature type="compositionally biased region" description="Low complexity" evidence="1">
    <location>
        <begin position="150"/>
        <end position="170"/>
    </location>
</feature>
<sequence length="441" mass="44966">MSRLSFEKRRGDRPVQVRVSATGTASVAGTPVLRAPDEDIHDAVLNHLHHLATSHGTPIRATIHDDAAGCLVPLEISPDGTTRMTGEPTRLPAAPGTVQPPRGVFGPPPVMGGAEGEPIPERRPRAASGTVNFRKPKPGPGYKSAPAPGPGLALGAMPAAGPGPELALGPKPSSGPGPEHVLGAKAASGPGPEHVLGAKPASGPGPEHVLGAKPASGPGPEHVLGAKPAPGPGPELVLGAKPAPGPAPELVLGLKPAPEAEPEPIPPSRFDAIAEEMLAEAPVGETSDGDEVWTAALARVGDAVRDGEVERAAELASRAVAKASRALGPRHPEVLHLRELCAYIAYLTGDPARAFDLSLDLARKRAESGDPAAAYSNVRSAATAWRAVGDAEQALRMGRELIDVWTALAAKPGPAASDPRPLESAHTRMTRLTARAAAAEA</sequence>
<dbReference type="Gene3D" id="1.25.40.10">
    <property type="entry name" value="Tetratricopeptide repeat domain"/>
    <property type="match status" value="1"/>
</dbReference>